<dbReference type="InterPro" id="IPR032675">
    <property type="entry name" value="LRR_dom_sf"/>
</dbReference>
<dbReference type="Proteomes" id="UP000822688">
    <property type="component" value="Chromosome V"/>
</dbReference>
<dbReference type="InterPro" id="IPR050994">
    <property type="entry name" value="At_inactive_RLKs"/>
</dbReference>
<dbReference type="InterPro" id="IPR001611">
    <property type="entry name" value="Leu-rich_rpt"/>
</dbReference>
<reference evidence="1" key="1">
    <citation type="submission" date="2020-06" db="EMBL/GenBank/DDBJ databases">
        <title>WGS assembly of Ceratodon purpureus strain R40.</title>
        <authorList>
            <person name="Carey S.B."/>
            <person name="Jenkins J."/>
            <person name="Shu S."/>
            <person name="Lovell J.T."/>
            <person name="Sreedasyam A."/>
            <person name="Maumus F."/>
            <person name="Tiley G.P."/>
            <person name="Fernandez-Pozo N."/>
            <person name="Barry K."/>
            <person name="Chen C."/>
            <person name="Wang M."/>
            <person name="Lipzen A."/>
            <person name="Daum C."/>
            <person name="Saski C.A."/>
            <person name="Payton A.C."/>
            <person name="Mcbreen J.C."/>
            <person name="Conrad R.E."/>
            <person name="Kollar L.M."/>
            <person name="Olsson S."/>
            <person name="Huttunen S."/>
            <person name="Landis J.B."/>
            <person name="Wickett N.J."/>
            <person name="Johnson M.G."/>
            <person name="Rensing S.A."/>
            <person name="Grimwood J."/>
            <person name="Schmutz J."/>
            <person name="Mcdaniel S.F."/>
        </authorList>
    </citation>
    <scope>NUCLEOTIDE SEQUENCE</scope>
    <source>
        <strain evidence="1">R40</strain>
    </source>
</reference>
<sequence>MLTLFCIRFHVCLCWQFSALLCILEDYRLCIRCVDNRFRVVRLPGKFFRGDIPPSSLGSLSELRVRSLRNNKLTGTLPGEFATCNKLEALFLANNLFSGPLEILTGQWPNLQRLSLEYNSLNGTLPESLGQFPGLVLLNHRNNDNDALSHIGSTWRTHASCLERILLHFCPYSD</sequence>
<protein>
    <submittedName>
        <fullName evidence="1">Uncharacterized protein</fullName>
    </submittedName>
</protein>
<gene>
    <name evidence="1" type="ORF">KC19_VG017500</name>
</gene>
<accession>A0A8T0HL42</accession>
<name>A0A8T0HL42_CERPU</name>
<comment type="caution">
    <text evidence="1">The sequence shown here is derived from an EMBL/GenBank/DDBJ whole genome shotgun (WGS) entry which is preliminary data.</text>
</comment>
<proteinExistence type="predicted"/>
<dbReference type="SUPFAM" id="SSF52058">
    <property type="entry name" value="L domain-like"/>
    <property type="match status" value="1"/>
</dbReference>
<dbReference type="PANTHER" id="PTHR48010">
    <property type="entry name" value="OS05G0588300 PROTEIN"/>
    <property type="match status" value="1"/>
</dbReference>
<evidence type="ECO:0000313" key="2">
    <source>
        <dbReference type="Proteomes" id="UP000822688"/>
    </source>
</evidence>
<dbReference type="Gene3D" id="3.80.10.10">
    <property type="entry name" value="Ribonuclease Inhibitor"/>
    <property type="match status" value="1"/>
</dbReference>
<dbReference type="Pfam" id="PF00560">
    <property type="entry name" value="LRR_1"/>
    <property type="match status" value="1"/>
</dbReference>
<dbReference type="PANTHER" id="PTHR48010:SF76">
    <property type="entry name" value="INACTIVE RECEPTOR KINASE RLK902-RELATED"/>
    <property type="match status" value="1"/>
</dbReference>
<organism evidence="1 2">
    <name type="scientific">Ceratodon purpureus</name>
    <name type="common">Fire moss</name>
    <name type="synonym">Dicranum purpureum</name>
    <dbReference type="NCBI Taxonomy" id="3225"/>
    <lineage>
        <taxon>Eukaryota</taxon>
        <taxon>Viridiplantae</taxon>
        <taxon>Streptophyta</taxon>
        <taxon>Embryophyta</taxon>
        <taxon>Bryophyta</taxon>
        <taxon>Bryophytina</taxon>
        <taxon>Bryopsida</taxon>
        <taxon>Dicranidae</taxon>
        <taxon>Pseudoditrichales</taxon>
        <taxon>Ditrichaceae</taxon>
        <taxon>Ceratodon</taxon>
    </lineage>
</organism>
<evidence type="ECO:0000313" key="1">
    <source>
        <dbReference type="EMBL" id="KAG0571512.1"/>
    </source>
</evidence>
<keyword evidence="2" id="KW-1185">Reference proteome</keyword>
<dbReference type="AlphaFoldDB" id="A0A8T0HL42"/>
<dbReference type="EMBL" id="CM026426">
    <property type="protein sequence ID" value="KAG0571512.1"/>
    <property type="molecule type" value="Genomic_DNA"/>
</dbReference>